<organism evidence="7 8">
    <name type="scientific">Psychromarinibacter sediminicola</name>
    <dbReference type="NCBI Taxonomy" id="3033385"/>
    <lineage>
        <taxon>Bacteria</taxon>
        <taxon>Pseudomonadati</taxon>
        <taxon>Pseudomonadota</taxon>
        <taxon>Alphaproteobacteria</taxon>
        <taxon>Rhodobacterales</taxon>
        <taxon>Paracoccaceae</taxon>
        <taxon>Psychromarinibacter</taxon>
    </lineage>
</organism>
<proteinExistence type="predicted"/>
<dbReference type="AlphaFoldDB" id="A0AAE3NVH4"/>
<dbReference type="GO" id="GO:0009055">
    <property type="term" value="F:electron transfer activity"/>
    <property type="evidence" value="ECO:0007669"/>
    <property type="project" value="InterPro"/>
</dbReference>
<comment type="caution">
    <text evidence="7">The sequence shown here is derived from an EMBL/GenBank/DDBJ whole genome shotgun (WGS) entry which is preliminary data.</text>
</comment>
<protein>
    <submittedName>
        <fullName evidence="7">Cytochrome C</fullName>
    </submittedName>
</protein>
<evidence type="ECO:0000259" key="6">
    <source>
        <dbReference type="PROSITE" id="PS51007"/>
    </source>
</evidence>
<keyword evidence="8" id="KW-1185">Reference proteome</keyword>
<evidence type="ECO:0000256" key="3">
    <source>
        <dbReference type="ARBA" id="ARBA00023004"/>
    </source>
</evidence>
<dbReference type="PROSITE" id="PS51007">
    <property type="entry name" value="CYTC"/>
    <property type="match status" value="1"/>
</dbReference>
<dbReference type="GO" id="GO:0046872">
    <property type="term" value="F:metal ion binding"/>
    <property type="evidence" value="ECO:0007669"/>
    <property type="project" value="UniProtKB-KW"/>
</dbReference>
<dbReference type="InterPro" id="IPR009056">
    <property type="entry name" value="Cyt_c-like_dom"/>
</dbReference>
<reference evidence="7" key="1">
    <citation type="submission" date="2023-03" db="EMBL/GenBank/DDBJ databases">
        <title>Multiphase analysis and comparison of six strains from genera Psychromarinibacter, Lutimaribacter, and Maritimibacter, including a novel species: Psychromarinibacter sediminicola sp. nov.</title>
        <authorList>
            <person name="Wang Y.-H."/>
            <person name="Ye M.-Q."/>
            <person name="Du Z.-J."/>
        </authorList>
    </citation>
    <scope>NUCLEOTIDE SEQUENCE</scope>
    <source>
        <strain evidence="7">C21-152</strain>
    </source>
</reference>
<gene>
    <name evidence="7" type="ORF">P1J78_16945</name>
</gene>
<keyword evidence="1 4" id="KW-0349">Heme</keyword>
<dbReference type="Proteomes" id="UP001220964">
    <property type="component" value="Unassembled WGS sequence"/>
</dbReference>
<dbReference type="Gene3D" id="1.10.760.10">
    <property type="entry name" value="Cytochrome c-like domain"/>
    <property type="match status" value="1"/>
</dbReference>
<dbReference type="EMBL" id="JARGYC010000050">
    <property type="protein sequence ID" value="MDF0602429.1"/>
    <property type="molecule type" value="Genomic_DNA"/>
</dbReference>
<name>A0AAE3NVH4_9RHOB</name>
<evidence type="ECO:0000256" key="2">
    <source>
        <dbReference type="ARBA" id="ARBA00022723"/>
    </source>
</evidence>
<dbReference type="SUPFAM" id="SSF46626">
    <property type="entry name" value="Cytochrome c"/>
    <property type="match status" value="1"/>
</dbReference>
<evidence type="ECO:0000256" key="4">
    <source>
        <dbReference type="PROSITE-ProRule" id="PRU00433"/>
    </source>
</evidence>
<sequence length="138" mass="14946">MRINRMLSALAVLPMLASTAQAADPAAGEEDFRRCKSCHAIVDDEGNAIQKGGRTGPNLYGVIGRPVAGVEDFRYGDSLAAAGEEGLVWDEENLAAYITDPKAWLQEVLDEDRVRTKMTYKHRKGADDMAAYLASLGS</sequence>
<dbReference type="InterPro" id="IPR036909">
    <property type="entry name" value="Cyt_c-like_dom_sf"/>
</dbReference>
<accession>A0AAE3NVH4</accession>
<feature type="signal peptide" evidence="5">
    <location>
        <begin position="1"/>
        <end position="22"/>
    </location>
</feature>
<evidence type="ECO:0000256" key="1">
    <source>
        <dbReference type="ARBA" id="ARBA00022617"/>
    </source>
</evidence>
<evidence type="ECO:0000313" key="7">
    <source>
        <dbReference type="EMBL" id="MDF0602429.1"/>
    </source>
</evidence>
<keyword evidence="2 4" id="KW-0479">Metal-binding</keyword>
<dbReference type="RefSeq" id="WP_275568558.1">
    <property type="nucleotide sequence ID" value="NZ_JARGYC010000050.1"/>
</dbReference>
<dbReference type="GO" id="GO:0020037">
    <property type="term" value="F:heme binding"/>
    <property type="evidence" value="ECO:0007669"/>
    <property type="project" value="InterPro"/>
</dbReference>
<feature type="chain" id="PRO_5042230427" evidence="5">
    <location>
        <begin position="23"/>
        <end position="138"/>
    </location>
</feature>
<keyword evidence="5" id="KW-0732">Signal</keyword>
<evidence type="ECO:0000256" key="5">
    <source>
        <dbReference type="SAM" id="SignalP"/>
    </source>
</evidence>
<evidence type="ECO:0000313" key="8">
    <source>
        <dbReference type="Proteomes" id="UP001220964"/>
    </source>
</evidence>
<keyword evidence="3 4" id="KW-0408">Iron</keyword>
<feature type="domain" description="Cytochrome c" evidence="6">
    <location>
        <begin position="23"/>
        <end position="137"/>
    </location>
</feature>